<dbReference type="RefSeq" id="WP_161411075.1">
    <property type="nucleotide sequence ID" value="NZ_WTUZ01000039.1"/>
</dbReference>
<organism evidence="6 7">
    <name type="scientific">Paenibacillus silvestris</name>
    <dbReference type="NCBI Taxonomy" id="2606219"/>
    <lineage>
        <taxon>Bacteria</taxon>
        <taxon>Bacillati</taxon>
        <taxon>Bacillota</taxon>
        <taxon>Bacilli</taxon>
        <taxon>Bacillales</taxon>
        <taxon>Paenibacillaceae</taxon>
        <taxon>Paenibacillus</taxon>
    </lineage>
</organism>
<evidence type="ECO:0000256" key="3">
    <source>
        <dbReference type="ARBA" id="ARBA00023163"/>
    </source>
</evidence>
<keyword evidence="2" id="KW-0238">DNA-binding</keyword>
<name>A0A6L8VAN2_9BACL</name>
<keyword evidence="4" id="KW-0812">Transmembrane</keyword>
<dbReference type="InterPro" id="IPR020449">
    <property type="entry name" value="Tscrpt_reg_AraC-type_HTH"/>
</dbReference>
<dbReference type="PANTHER" id="PTHR43280:SF10">
    <property type="entry name" value="REGULATORY PROTEIN POCR"/>
    <property type="match status" value="1"/>
</dbReference>
<keyword evidence="7" id="KW-1185">Reference proteome</keyword>
<dbReference type="PROSITE" id="PS00041">
    <property type="entry name" value="HTH_ARAC_FAMILY_1"/>
    <property type="match status" value="1"/>
</dbReference>
<dbReference type="Pfam" id="PF12833">
    <property type="entry name" value="HTH_18"/>
    <property type="match status" value="1"/>
</dbReference>
<protein>
    <submittedName>
        <fullName evidence="6">Helix-turn-helix domain-containing protein</fullName>
    </submittedName>
</protein>
<proteinExistence type="predicted"/>
<dbReference type="EMBL" id="WTUZ01000039">
    <property type="protein sequence ID" value="MZQ86691.1"/>
    <property type="molecule type" value="Genomic_DNA"/>
</dbReference>
<dbReference type="Proteomes" id="UP000481087">
    <property type="component" value="Unassembled WGS sequence"/>
</dbReference>
<evidence type="ECO:0000259" key="5">
    <source>
        <dbReference type="PROSITE" id="PS01124"/>
    </source>
</evidence>
<keyword evidence="1" id="KW-0805">Transcription regulation</keyword>
<dbReference type="InterPro" id="IPR018062">
    <property type="entry name" value="HTH_AraC-typ_CS"/>
</dbReference>
<dbReference type="SUPFAM" id="SSF46689">
    <property type="entry name" value="Homeodomain-like"/>
    <property type="match status" value="1"/>
</dbReference>
<dbReference type="GO" id="GO:0003700">
    <property type="term" value="F:DNA-binding transcription factor activity"/>
    <property type="evidence" value="ECO:0007669"/>
    <property type="project" value="InterPro"/>
</dbReference>
<keyword evidence="4" id="KW-1133">Transmembrane helix</keyword>
<sequence length="749" mass="86178">MVRNFKKFSNSVAFKWIVSYAIIMIIPLIVSAIVYLQTTQIIEYEIRRASNAMLNQVKFIVDNELKQTEKLAAQLTIQPDIKRYLQLDKAAESENAFPIYKTGQELSNYKSINDFISGIYIYSSQLDKVLTNETYVDSKLFYEMTHQSPQMSYDTWLASVQEPNQKEYQLMPITELDRPGETVVFMESLTNKVERTQSGMLMMPINRNNIQHLLENVDWVNRGRIFIVDQHDEILFQNRNGETVPKSYYQSLQGSDSMTTIVESDTTAWRYVSVFPSDVFWERAREIRNLNLIGLLICCLIGAGVISYFAKKNYGPVRELVHVFSRFKKDSEGDKDEYAFIRESVLATLQERDDMNNQQHQQFRVLQGYYLSRLLKGHVEESLSVEEAAEIYRLQWTSEQFTVLLFHIELAQDSRKTSLELSHFIVSNIVMDLIRRRHLIHFTDLDGMLGAIVNMNPIHTSSWKEDIEQALSEGLEFIEQRYGLTFAVAGSERQVGLKGIHQGFLQALEAREYSLLLNEDGFIWYGNVKQEETDYYYSMNDELILINIIKVGDLPKATELLDELIEGIFSRQSSIEMIKCAMIDLASTMMKTIPLETSKSAIWEERRPVKRLLSCSTRAEFRRELLEIVTLVCERVQSRMSLASHMGIGNQVEEYVKSNFTDDNLSVSMIGAHFGITPQYVSKVFKAHAGQGLHDYISQIRMGEAKLLLDEGASIDETALKVGFTSSSAFIRVFKKYEGITPGRYKSLP</sequence>
<dbReference type="InterPro" id="IPR018060">
    <property type="entry name" value="HTH_AraC"/>
</dbReference>
<evidence type="ECO:0000313" key="6">
    <source>
        <dbReference type="EMBL" id="MZQ86691.1"/>
    </source>
</evidence>
<dbReference type="SMART" id="SM00342">
    <property type="entry name" value="HTH_ARAC"/>
    <property type="match status" value="1"/>
</dbReference>
<reference evidence="6 7" key="1">
    <citation type="submission" date="2019-12" db="EMBL/GenBank/DDBJ databases">
        <title>Paenibacillus sp. nov. sp. isolated from soil.</title>
        <authorList>
            <person name="Kim J."/>
            <person name="Jeong S.E."/>
            <person name="Jung H.S."/>
            <person name="Jeon C.O."/>
        </authorList>
    </citation>
    <scope>NUCLEOTIDE SEQUENCE [LARGE SCALE GENOMIC DNA]</scope>
    <source>
        <strain evidence="6 7">5J-6</strain>
    </source>
</reference>
<dbReference type="InterPro" id="IPR009057">
    <property type="entry name" value="Homeodomain-like_sf"/>
</dbReference>
<dbReference type="PROSITE" id="PS01124">
    <property type="entry name" value="HTH_ARAC_FAMILY_2"/>
    <property type="match status" value="1"/>
</dbReference>
<keyword evidence="4" id="KW-0472">Membrane</keyword>
<dbReference type="Gene3D" id="1.10.10.60">
    <property type="entry name" value="Homeodomain-like"/>
    <property type="match status" value="2"/>
</dbReference>
<evidence type="ECO:0000256" key="1">
    <source>
        <dbReference type="ARBA" id="ARBA00023015"/>
    </source>
</evidence>
<evidence type="ECO:0000313" key="7">
    <source>
        <dbReference type="Proteomes" id="UP000481087"/>
    </source>
</evidence>
<evidence type="ECO:0000256" key="2">
    <source>
        <dbReference type="ARBA" id="ARBA00023125"/>
    </source>
</evidence>
<dbReference type="PRINTS" id="PR00032">
    <property type="entry name" value="HTHARAC"/>
</dbReference>
<evidence type="ECO:0000256" key="4">
    <source>
        <dbReference type="SAM" id="Phobius"/>
    </source>
</evidence>
<accession>A0A6L8VAN2</accession>
<feature type="domain" description="HTH araC/xylS-type" evidence="5">
    <location>
        <begin position="650"/>
        <end position="748"/>
    </location>
</feature>
<gene>
    <name evidence="6" type="ORF">GQF01_31750</name>
</gene>
<feature type="transmembrane region" description="Helical" evidence="4">
    <location>
        <begin position="12"/>
        <end position="36"/>
    </location>
</feature>
<dbReference type="PANTHER" id="PTHR43280">
    <property type="entry name" value="ARAC-FAMILY TRANSCRIPTIONAL REGULATOR"/>
    <property type="match status" value="1"/>
</dbReference>
<keyword evidence="3" id="KW-0804">Transcription</keyword>
<dbReference type="AlphaFoldDB" id="A0A6L8VAN2"/>
<dbReference type="GO" id="GO:0043565">
    <property type="term" value="F:sequence-specific DNA binding"/>
    <property type="evidence" value="ECO:0007669"/>
    <property type="project" value="InterPro"/>
</dbReference>
<comment type="caution">
    <text evidence="6">The sequence shown here is derived from an EMBL/GenBank/DDBJ whole genome shotgun (WGS) entry which is preliminary data.</text>
</comment>